<feature type="region of interest" description="Disordered" evidence="1">
    <location>
        <begin position="159"/>
        <end position="188"/>
    </location>
</feature>
<keyword evidence="4" id="KW-1185">Reference proteome</keyword>
<dbReference type="Pfam" id="PF13676">
    <property type="entry name" value="TIR_2"/>
    <property type="match status" value="1"/>
</dbReference>
<organism evidence="3 4">
    <name type="scientific">Acrocarpospora corrugata</name>
    <dbReference type="NCBI Taxonomy" id="35763"/>
    <lineage>
        <taxon>Bacteria</taxon>
        <taxon>Bacillati</taxon>
        <taxon>Actinomycetota</taxon>
        <taxon>Actinomycetes</taxon>
        <taxon>Streptosporangiales</taxon>
        <taxon>Streptosporangiaceae</taxon>
        <taxon>Acrocarpospora</taxon>
    </lineage>
</organism>
<evidence type="ECO:0000313" key="4">
    <source>
        <dbReference type="Proteomes" id="UP000334990"/>
    </source>
</evidence>
<dbReference type="EMBL" id="BLAD01000049">
    <property type="protein sequence ID" value="GES01256.1"/>
    <property type="molecule type" value="Genomic_DNA"/>
</dbReference>
<dbReference type="GO" id="GO:0007165">
    <property type="term" value="P:signal transduction"/>
    <property type="evidence" value="ECO:0007669"/>
    <property type="project" value="InterPro"/>
</dbReference>
<dbReference type="RefSeq" id="WP_155337551.1">
    <property type="nucleotide sequence ID" value="NZ_BAAABN010000032.1"/>
</dbReference>
<comment type="caution">
    <text evidence="3">The sequence shown here is derived from an EMBL/GenBank/DDBJ whole genome shotgun (WGS) entry which is preliminary data.</text>
</comment>
<reference evidence="3 4" key="1">
    <citation type="submission" date="2019-10" db="EMBL/GenBank/DDBJ databases">
        <title>Whole genome shotgun sequence of Acrocarpospora corrugata NBRC 13972.</title>
        <authorList>
            <person name="Ichikawa N."/>
            <person name="Kimura A."/>
            <person name="Kitahashi Y."/>
            <person name="Komaki H."/>
            <person name="Oguchi A."/>
        </authorList>
    </citation>
    <scope>NUCLEOTIDE SEQUENCE [LARGE SCALE GENOMIC DNA]</scope>
    <source>
        <strain evidence="3 4">NBRC 13972</strain>
    </source>
</reference>
<dbReference type="SUPFAM" id="SSF52200">
    <property type="entry name" value="Toll/Interleukin receptor TIR domain"/>
    <property type="match status" value="1"/>
</dbReference>
<evidence type="ECO:0000256" key="1">
    <source>
        <dbReference type="SAM" id="MobiDB-lite"/>
    </source>
</evidence>
<accession>A0A5M3VXL2</accession>
<protein>
    <recommendedName>
        <fullName evidence="2">TIR domain-containing protein</fullName>
    </recommendedName>
</protein>
<evidence type="ECO:0000313" key="3">
    <source>
        <dbReference type="EMBL" id="GES01256.1"/>
    </source>
</evidence>
<feature type="compositionally biased region" description="Polar residues" evidence="1">
    <location>
        <begin position="179"/>
        <end position="188"/>
    </location>
</feature>
<dbReference type="Proteomes" id="UP000334990">
    <property type="component" value="Unassembled WGS sequence"/>
</dbReference>
<evidence type="ECO:0000259" key="2">
    <source>
        <dbReference type="Pfam" id="PF13676"/>
    </source>
</evidence>
<proteinExistence type="predicted"/>
<dbReference type="InterPro" id="IPR000157">
    <property type="entry name" value="TIR_dom"/>
</dbReference>
<dbReference type="OrthoDB" id="3654490at2"/>
<sequence>MPAVFINYRTGDGEDVAVTLDTYLSNRFGTNLIYRASKSIEPGQRYPIHLITNVRRSSVLLAVIGSRWLTARAENGRSPLFDPEDWVRTEILEAFAHKVTVIPVLVGRTTRLNPADLPDELVDLVEHQTVKYESTSADVDLATIAERLMRQIPELADRTAVDDSPGHQATGQRGGITNFGDNSGTIMNEPTGVFHTGSGSMYNALPPDFDLFRRRT</sequence>
<feature type="domain" description="TIR" evidence="2">
    <location>
        <begin position="4"/>
        <end position="123"/>
    </location>
</feature>
<dbReference type="Gene3D" id="3.40.50.10140">
    <property type="entry name" value="Toll/interleukin-1 receptor homology (TIR) domain"/>
    <property type="match status" value="1"/>
</dbReference>
<dbReference type="AlphaFoldDB" id="A0A5M3VXL2"/>
<dbReference type="InterPro" id="IPR035897">
    <property type="entry name" value="Toll_tir_struct_dom_sf"/>
</dbReference>
<gene>
    <name evidence="3" type="ORF">Acor_33200</name>
</gene>
<name>A0A5M3VXL2_9ACTN</name>